<dbReference type="Proteomes" id="UP000008075">
    <property type="component" value="Chromosome"/>
</dbReference>
<sequence>MDDERNEARCICAKADYDEGQIVAKDELEPFEYSEIPLEVKPTVRVECAVSRI</sequence>
<accession>D3VLH9</accession>
<dbReference type="EMBL" id="FN667742">
    <property type="protein sequence ID" value="CBJ91305.1"/>
    <property type="molecule type" value="Genomic_DNA"/>
</dbReference>
<name>D3VLH9_XENNA</name>
<gene>
    <name evidence="1" type="ordered locus">XNC1_3253</name>
</gene>
<protein>
    <submittedName>
        <fullName evidence="1">Formate acetyltransferase withPFL-like glycyl radical domain</fullName>
    </submittedName>
</protein>
<proteinExistence type="predicted"/>
<dbReference type="AlphaFoldDB" id="D3VLH9"/>
<evidence type="ECO:0000313" key="2">
    <source>
        <dbReference type="Proteomes" id="UP000008075"/>
    </source>
</evidence>
<dbReference type="eggNOG" id="COG3445">
    <property type="taxonomic scope" value="Bacteria"/>
</dbReference>
<dbReference type="KEGG" id="xne:XNC1_3253"/>
<organism evidence="1 2">
    <name type="scientific">Xenorhabdus nematophila (strain ATCC 19061 / DSM 3370 / CCUG 14189 / LMG 1036 / NCIMB 9965 / AN6)</name>
    <dbReference type="NCBI Taxonomy" id="406817"/>
    <lineage>
        <taxon>Bacteria</taxon>
        <taxon>Pseudomonadati</taxon>
        <taxon>Pseudomonadota</taxon>
        <taxon>Gammaproteobacteria</taxon>
        <taxon>Enterobacterales</taxon>
        <taxon>Morganellaceae</taxon>
        <taxon>Xenorhabdus</taxon>
    </lineage>
</organism>
<reference evidence="1 2" key="1">
    <citation type="journal article" date="2011" name="PLoS ONE">
        <title>The entomopathogenic bacterial endosymbionts xenorhabdus and photorhabdus: convergent lifestyles from divergent genomes.</title>
        <authorList>
            <person name="Chaston J.M."/>
            <person name="Suen G."/>
            <person name="Tucker S.L."/>
            <person name="Andersen A.W."/>
            <person name="Bhasin A."/>
            <person name="Bode E."/>
            <person name="Bode H.B."/>
            <person name="Brachmann A.O."/>
            <person name="Cowles C.E."/>
            <person name="Cowles K.N."/>
            <person name="Darby C."/>
            <person name="de Leon L."/>
            <person name="Drace K."/>
            <person name="Du Z."/>
            <person name="Givaudan A."/>
            <person name="Herbert Tran E.E."/>
            <person name="Jewell K.A."/>
            <person name="Knack J.J."/>
            <person name="Krasomil-Osterfeld K.C."/>
            <person name="Kukor R."/>
            <person name="Lanois A."/>
            <person name="Latreille P."/>
            <person name="Leimgruber N.K."/>
            <person name="Lipke C.M."/>
            <person name="Liu R."/>
            <person name="Lu X."/>
            <person name="Martens E.C."/>
            <person name="Marri P.R."/>
            <person name="Medigue C."/>
            <person name="Menard M.L."/>
            <person name="Miller N.M."/>
            <person name="Morales-Soto N."/>
            <person name="Norton S."/>
            <person name="Ogier J.C."/>
            <person name="Orchard S.S."/>
            <person name="Park D."/>
            <person name="Park Y."/>
            <person name="Qurollo B.A."/>
            <person name="Sugar D.R."/>
            <person name="Richards G.R."/>
            <person name="Rouy Z."/>
            <person name="Slominski B."/>
            <person name="Slominski K."/>
            <person name="Snyder H."/>
            <person name="Tjaden B.C."/>
            <person name="van der Hoeven R."/>
            <person name="Welch R.D."/>
            <person name="Wheeler C."/>
            <person name="Xiang B."/>
            <person name="Barbazuk B."/>
            <person name="Gaudriault S."/>
            <person name="Goodner B."/>
            <person name="Slater S.C."/>
            <person name="Forst S."/>
            <person name="Goldman B.S."/>
            <person name="Goodrich-Blair H."/>
        </authorList>
    </citation>
    <scope>NUCLEOTIDE SEQUENCE [LARGE SCALE GENOMIC DNA]</scope>
    <source>
        <strain evidence="2">ATCC 19061 / DSM 3370 / CCUG 14189 / LMG 1036 / NCIMB 9965 / AN6</strain>
    </source>
</reference>
<keyword evidence="2" id="KW-1185">Reference proteome</keyword>
<dbReference type="HOGENOM" id="CLU_3067734_0_0_6"/>
<evidence type="ECO:0000313" key="1">
    <source>
        <dbReference type="EMBL" id="CBJ91305.1"/>
    </source>
</evidence>
<dbReference type="STRING" id="406817.XNC1_3253"/>